<dbReference type="AlphaFoldDB" id="A0A499VZC6"/>
<evidence type="ECO:0000313" key="2">
    <source>
        <dbReference type="EMBL" id="BBJ53819.1"/>
    </source>
</evidence>
<accession>A0A499VZC6</accession>
<protein>
    <submittedName>
        <fullName evidence="2">Uncharacterized protein</fullName>
    </submittedName>
</protein>
<organism evidence="2">
    <name type="scientific">Streptomyces avermitilis</name>
    <dbReference type="NCBI Taxonomy" id="33903"/>
    <lineage>
        <taxon>Bacteria</taxon>
        <taxon>Bacillati</taxon>
        <taxon>Actinomycetota</taxon>
        <taxon>Actinomycetes</taxon>
        <taxon>Kitasatosporales</taxon>
        <taxon>Streptomycetaceae</taxon>
        <taxon>Streptomyces</taxon>
    </lineage>
</organism>
<gene>
    <name evidence="2" type="ORF">SAVMC3_64480</name>
</gene>
<feature type="compositionally biased region" description="Low complexity" evidence="1">
    <location>
        <begin position="70"/>
        <end position="79"/>
    </location>
</feature>
<proteinExistence type="predicted"/>
<name>A0A499VZC6_STRAX</name>
<dbReference type="EMBL" id="AP019621">
    <property type="protein sequence ID" value="BBJ53819.1"/>
    <property type="molecule type" value="Genomic_DNA"/>
</dbReference>
<reference evidence="2" key="1">
    <citation type="submission" date="2019-04" db="EMBL/GenBank/DDBJ databases">
        <title>Draft genome sequences of Streptomyces avermitilis MC3.</title>
        <authorList>
            <person name="Komaki H."/>
            <person name="Tamura T."/>
            <person name="Hosoyama A."/>
        </authorList>
    </citation>
    <scope>NUCLEOTIDE SEQUENCE</scope>
    <source>
        <strain evidence="2">MC3</strain>
    </source>
</reference>
<feature type="compositionally biased region" description="Basic and acidic residues" evidence="1">
    <location>
        <begin position="40"/>
        <end position="64"/>
    </location>
</feature>
<sequence>MAAVEAEAVGQFVLGERAEVAEPHQYREVREPQVVLLERLDQRPVSDPGDMAREIGGECEERGRAQGVKSASSDFSDSSGFTAMP</sequence>
<feature type="region of interest" description="Disordered" evidence="1">
    <location>
        <begin position="40"/>
        <end position="85"/>
    </location>
</feature>
<evidence type="ECO:0000256" key="1">
    <source>
        <dbReference type="SAM" id="MobiDB-lite"/>
    </source>
</evidence>